<dbReference type="Pfam" id="PF01035">
    <property type="entry name" value="DNA_binding_1"/>
    <property type="match status" value="1"/>
</dbReference>
<evidence type="ECO:0000256" key="5">
    <source>
        <dbReference type="ARBA" id="ARBA00022679"/>
    </source>
</evidence>
<keyword evidence="13" id="KW-1185">Reference proteome</keyword>
<protein>
    <recommendedName>
        <fullName evidence="9">Methylated-DNA--protein-cysteine methyltransferase</fullName>
        <ecNumber evidence="9">2.1.1.63</ecNumber>
    </recommendedName>
    <alternativeName>
        <fullName evidence="9">6-O-methylguanine-DNA methyltransferase</fullName>
        <shortName evidence="9">MGMT</shortName>
    </alternativeName>
    <alternativeName>
        <fullName evidence="9">O-6-methylguanine-DNA-alkyltransferase</fullName>
    </alternativeName>
</protein>
<dbReference type="Gene3D" id="1.10.10.10">
    <property type="entry name" value="Winged helix-like DNA-binding domain superfamily/Winged helix DNA-binding domain"/>
    <property type="match status" value="1"/>
</dbReference>
<evidence type="ECO:0000256" key="7">
    <source>
        <dbReference type="ARBA" id="ARBA00023204"/>
    </source>
</evidence>
<comment type="function">
    <text evidence="9">Involved in the cellular defense against the biological effects of O6-methylguanine (O6-MeG) and O4-methylthymine (O4-MeT) in DNA. Repairs the methylated nucleobase in DNA by stoichiometrically transferring the methyl group to a cysteine residue in the enzyme. This is a suicide reaction: the enzyme is irreversibly inactivated.</text>
</comment>
<evidence type="ECO:0000256" key="1">
    <source>
        <dbReference type="ARBA" id="ARBA00001286"/>
    </source>
</evidence>
<dbReference type="NCBIfam" id="TIGR00589">
    <property type="entry name" value="ogt"/>
    <property type="match status" value="1"/>
</dbReference>
<reference evidence="11" key="2">
    <citation type="submission" date="2020-01" db="EMBL/GenBank/DDBJ databases">
        <authorList>
            <person name="Hornung B."/>
        </authorList>
    </citation>
    <scope>NUCLEOTIDE SEQUENCE</scope>
    <source>
        <strain evidence="11">PacBioINE</strain>
    </source>
</reference>
<evidence type="ECO:0000256" key="4">
    <source>
        <dbReference type="ARBA" id="ARBA00022603"/>
    </source>
</evidence>
<keyword evidence="5 9" id="KW-0808">Transferase</keyword>
<feature type="active site" description="Nucleophile; methyl group acceptor" evidence="9">
    <location>
        <position position="362"/>
    </location>
</feature>
<dbReference type="Proteomes" id="UP000836597">
    <property type="component" value="Chromosome"/>
</dbReference>
<keyword evidence="7 9" id="KW-0234">DNA repair</keyword>
<dbReference type="PANTHER" id="PTHR10815">
    <property type="entry name" value="METHYLATED-DNA--PROTEIN-CYSTEINE METHYLTRANSFERASE"/>
    <property type="match status" value="1"/>
</dbReference>
<dbReference type="SUPFAM" id="SSF46767">
    <property type="entry name" value="Methylated DNA-protein cysteine methyltransferase, C-terminal domain"/>
    <property type="match status" value="1"/>
</dbReference>
<reference evidence="12" key="1">
    <citation type="submission" date="2014-11" db="EMBL/GenBank/DDBJ databases">
        <authorList>
            <person name="Hornung B.V."/>
        </authorList>
    </citation>
    <scope>NUCLEOTIDE SEQUENCE</scope>
    <source>
        <strain evidence="12">INE</strain>
    </source>
</reference>
<gene>
    <name evidence="12" type="ORF">DEACI_1070</name>
    <name evidence="11" type="ORF">DEACI_1140</name>
</gene>
<dbReference type="HAMAP" id="MF_00772">
    <property type="entry name" value="OGT"/>
    <property type="match status" value="1"/>
</dbReference>
<dbReference type="EC" id="2.1.1.63" evidence="9"/>
<comment type="catalytic activity">
    <reaction evidence="8 9">
        <text>a 6-O-methyl-2'-deoxyguanosine in DNA + L-cysteinyl-[protein] = S-methyl-L-cysteinyl-[protein] + a 2'-deoxyguanosine in DNA</text>
        <dbReference type="Rhea" id="RHEA:24000"/>
        <dbReference type="Rhea" id="RHEA-COMP:10131"/>
        <dbReference type="Rhea" id="RHEA-COMP:10132"/>
        <dbReference type="Rhea" id="RHEA-COMP:11367"/>
        <dbReference type="Rhea" id="RHEA-COMP:11368"/>
        <dbReference type="ChEBI" id="CHEBI:29950"/>
        <dbReference type="ChEBI" id="CHEBI:82612"/>
        <dbReference type="ChEBI" id="CHEBI:85445"/>
        <dbReference type="ChEBI" id="CHEBI:85448"/>
        <dbReference type="EC" id="2.1.1.63"/>
    </reaction>
</comment>
<evidence type="ECO:0000256" key="8">
    <source>
        <dbReference type="ARBA" id="ARBA00049348"/>
    </source>
</evidence>
<comment type="miscellaneous">
    <text evidence="9">This enzyme catalyzes only one turnover and therefore is not strictly catalytic. According to one definition, an enzyme is a biocatalyst that acts repeatedly and over many reaction cycles.</text>
</comment>
<name>A0A8S0XVN8_9FIRM</name>
<dbReference type="CDD" id="cd06445">
    <property type="entry name" value="ATase"/>
    <property type="match status" value="1"/>
</dbReference>
<dbReference type="GO" id="GO:0003908">
    <property type="term" value="F:methylated-DNA-[protein]-cysteine S-methyltransferase activity"/>
    <property type="evidence" value="ECO:0007669"/>
    <property type="project" value="UniProtKB-UniRule"/>
</dbReference>
<evidence type="ECO:0000256" key="9">
    <source>
        <dbReference type="HAMAP-Rule" id="MF_00772"/>
    </source>
</evidence>
<dbReference type="InterPro" id="IPR036217">
    <property type="entry name" value="MethylDNA_cys_MeTrfase_DNAb"/>
</dbReference>
<evidence type="ECO:0000313" key="11">
    <source>
        <dbReference type="EMBL" id="CAA7600487.1"/>
    </source>
</evidence>
<dbReference type="PROSITE" id="PS00374">
    <property type="entry name" value="MGMT"/>
    <property type="match status" value="1"/>
</dbReference>
<evidence type="ECO:0000313" key="13">
    <source>
        <dbReference type="Proteomes" id="UP001071230"/>
    </source>
</evidence>
<dbReference type="EMBL" id="LR746496">
    <property type="protein sequence ID" value="CAA7600487.1"/>
    <property type="molecule type" value="Genomic_DNA"/>
</dbReference>
<evidence type="ECO:0000256" key="6">
    <source>
        <dbReference type="ARBA" id="ARBA00022763"/>
    </source>
</evidence>
<dbReference type="AlphaFoldDB" id="A0A8S0XVN8"/>
<evidence type="ECO:0000259" key="10">
    <source>
        <dbReference type="Pfam" id="PF01035"/>
    </source>
</evidence>
<accession>A0A8S0XVN8</accession>
<keyword evidence="4 9" id="KW-0489">Methyltransferase</keyword>
<feature type="domain" description="Methylated-DNA-[protein]-cysteine S-methyltransferase DNA binding" evidence="10">
    <location>
        <begin position="311"/>
        <end position="390"/>
    </location>
</feature>
<dbReference type="InterPro" id="IPR036631">
    <property type="entry name" value="MGMT_N_sf"/>
</dbReference>
<keyword evidence="3 9" id="KW-0963">Cytoplasm</keyword>
<dbReference type="PANTHER" id="PTHR10815:SF5">
    <property type="entry name" value="METHYLATED-DNA--PROTEIN-CYSTEINE METHYLTRANSFERASE"/>
    <property type="match status" value="1"/>
</dbReference>
<dbReference type="FunFam" id="1.10.10.10:FF:000214">
    <property type="entry name" value="Methylated-DNA--protein-cysteine methyltransferase"/>
    <property type="match status" value="1"/>
</dbReference>
<dbReference type="GO" id="GO:0032259">
    <property type="term" value="P:methylation"/>
    <property type="evidence" value="ECO:0007669"/>
    <property type="project" value="UniProtKB-KW"/>
</dbReference>
<evidence type="ECO:0000256" key="2">
    <source>
        <dbReference type="ARBA" id="ARBA00008711"/>
    </source>
</evidence>
<dbReference type="InterPro" id="IPR054701">
    <property type="entry name" value="DVU0298-like"/>
</dbReference>
<dbReference type="EMBL" id="CDGJ01000032">
    <property type="protein sequence ID" value="CEJ06621.1"/>
    <property type="molecule type" value="Genomic_DNA"/>
</dbReference>
<comment type="similarity">
    <text evidence="2 9">Belongs to the MGMT family.</text>
</comment>
<dbReference type="Gene3D" id="3.30.160.70">
    <property type="entry name" value="Methylated DNA-protein cysteine methyltransferase domain"/>
    <property type="match status" value="1"/>
</dbReference>
<sequence>MGKDEGDGIRRRSELDSLLLKADWRGLRYRASRDRSVVRQLQSKVLTASGLLLWRAVEGLGRVAGWLEEERPGYAQEMVRRYFWALNEESGGTAWNAGQAIGSIMANSPDTCGHFHWMFSDFLADPSLRDGVLWGLLQLALEAPQWVFPLEERVKPFLGAGSAETQLLAALIYRFMRERAGQEQGWEISRADGLAEGETPVTLYQEGKLRTLPVRSWLQTDTVSFWTQTMDMGGVEAHLTLAGSGEGLCWLSSGNPREEEGRLRSWVRRHLPGSWLVRTSRPHEEALRELGEYFQGARRKFELPLHLKGTDFQKRVWRALTDIPYGETRSYHDIAVAVGSPKGSRAVGGAVHENPVAFVVPCHRVIGQDGRLTGYAGGLELKAALLELEKGRDSLPGGA</sequence>
<evidence type="ECO:0000313" key="12">
    <source>
        <dbReference type="EMBL" id="CEJ06621.1"/>
    </source>
</evidence>
<dbReference type="NCBIfam" id="NF045662">
    <property type="entry name" value="DVU0298_fam"/>
    <property type="match status" value="1"/>
</dbReference>
<proteinExistence type="inferred from homology"/>
<dbReference type="SUPFAM" id="SSF53155">
    <property type="entry name" value="Methylated DNA-protein cysteine methyltransferase domain"/>
    <property type="match status" value="1"/>
</dbReference>
<dbReference type="InterPro" id="IPR036388">
    <property type="entry name" value="WH-like_DNA-bd_sf"/>
</dbReference>
<dbReference type="KEGG" id="aacx:DEACI_1140"/>
<comment type="catalytic activity">
    <reaction evidence="1 9">
        <text>a 4-O-methyl-thymidine in DNA + L-cysteinyl-[protein] = a thymidine in DNA + S-methyl-L-cysteinyl-[protein]</text>
        <dbReference type="Rhea" id="RHEA:53428"/>
        <dbReference type="Rhea" id="RHEA-COMP:10131"/>
        <dbReference type="Rhea" id="RHEA-COMP:10132"/>
        <dbReference type="Rhea" id="RHEA-COMP:13555"/>
        <dbReference type="Rhea" id="RHEA-COMP:13556"/>
        <dbReference type="ChEBI" id="CHEBI:29950"/>
        <dbReference type="ChEBI" id="CHEBI:82612"/>
        <dbReference type="ChEBI" id="CHEBI:137386"/>
        <dbReference type="ChEBI" id="CHEBI:137387"/>
        <dbReference type="EC" id="2.1.1.63"/>
    </reaction>
</comment>
<evidence type="ECO:0000256" key="3">
    <source>
        <dbReference type="ARBA" id="ARBA00022490"/>
    </source>
</evidence>
<organism evidence="11">
    <name type="scientific">Acididesulfobacillus acetoxydans</name>
    <dbReference type="NCBI Taxonomy" id="1561005"/>
    <lineage>
        <taxon>Bacteria</taxon>
        <taxon>Bacillati</taxon>
        <taxon>Bacillota</taxon>
        <taxon>Clostridia</taxon>
        <taxon>Eubacteriales</taxon>
        <taxon>Peptococcaceae</taxon>
        <taxon>Acididesulfobacillus</taxon>
    </lineage>
</organism>
<dbReference type="RefSeq" id="WP_277350661.1">
    <property type="nucleotide sequence ID" value="NZ_CDGJ01000032.1"/>
</dbReference>
<dbReference type="InterPro" id="IPR001497">
    <property type="entry name" value="MethylDNA_cys_MeTrfase_AS"/>
</dbReference>
<dbReference type="InterPro" id="IPR023546">
    <property type="entry name" value="MGMT"/>
</dbReference>
<comment type="subcellular location">
    <subcellularLocation>
        <location evidence="9">Cytoplasm</location>
    </subcellularLocation>
</comment>
<dbReference type="GO" id="GO:0005737">
    <property type="term" value="C:cytoplasm"/>
    <property type="evidence" value="ECO:0007669"/>
    <property type="project" value="UniProtKB-SubCell"/>
</dbReference>
<dbReference type="Proteomes" id="UP001071230">
    <property type="component" value="Unassembled WGS sequence"/>
</dbReference>
<dbReference type="GO" id="GO:0006307">
    <property type="term" value="P:DNA alkylation repair"/>
    <property type="evidence" value="ECO:0007669"/>
    <property type="project" value="UniProtKB-UniRule"/>
</dbReference>
<dbReference type="InterPro" id="IPR014048">
    <property type="entry name" value="MethylDNA_cys_MeTrfase_DNA-bd"/>
</dbReference>
<keyword evidence="6 9" id="KW-0227">DNA damage</keyword>